<dbReference type="Proteomes" id="UP000224080">
    <property type="component" value="Unassembled WGS sequence"/>
</dbReference>
<dbReference type="OrthoDB" id="10612329at2759"/>
<accession>A0A2B7XKW4</accession>
<proteinExistence type="predicted"/>
<sequence>MSFQACQDAWPMVEKVSAQPKTTAHGEMTMSQACSEMMILWENAIPGGCFPSDAYDVKIILRNEEEQVASAACGGALLKVAIKAFPATGPHPTANRLGRNGLQPKRPAWPYSRDQPSPVRDSHE</sequence>
<evidence type="ECO:0000256" key="1">
    <source>
        <dbReference type="SAM" id="MobiDB-lite"/>
    </source>
</evidence>
<evidence type="ECO:0000313" key="3">
    <source>
        <dbReference type="Proteomes" id="UP000224080"/>
    </source>
</evidence>
<comment type="caution">
    <text evidence="2">The sequence shown here is derived from an EMBL/GenBank/DDBJ whole genome shotgun (WGS) entry which is preliminary data.</text>
</comment>
<dbReference type="EMBL" id="PDNC01000005">
    <property type="protein sequence ID" value="PGH09292.1"/>
    <property type="molecule type" value="Genomic_DNA"/>
</dbReference>
<organism evidence="2 3">
    <name type="scientific">Blastomyces parvus</name>
    <dbReference type="NCBI Taxonomy" id="2060905"/>
    <lineage>
        <taxon>Eukaryota</taxon>
        <taxon>Fungi</taxon>
        <taxon>Dikarya</taxon>
        <taxon>Ascomycota</taxon>
        <taxon>Pezizomycotina</taxon>
        <taxon>Eurotiomycetes</taxon>
        <taxon>Eurotiomycetidae</taxon>
        <taxon>Onygenales</taxon>
        <taxon>Ajellomycetaceae</taxon>
        <taxon>Blastomyces</taxon>
    </lineage>
</organism>
<reference evidence="2 3" key="1">
    <citation type="submission" date="2017-10" db="EMBL/GenBank/DDBJ databases">
        <title>Comparative genomics in systemic dimorphic fungi from Ajellomycetaceae.</title>
        <authorList>
            <person name="Munoz J.F."/>
            <person name="Mcewen J.G."/>
            <person name="Clay O.K."/>
            <person name="Cuomo C.A."/>
        </authorList>
    </citation>
    <scope>NUCLEOTIDE SEQUENCE [LARGE SCALE GENOMIC DNA]</scope>
    <source>
        <strain evidence="2 3">UAMH130</strain>
    </source>
</reference>
<protein>
    <submittedName>
        <fullName evidence="2">Uncharacterized protein</fullName>
    </submittedName>
</protein>
<evidence type="ECO:0000313" key="2">
    <source>
        <dbReference type="EMBL" id="PGH09292.1"/>
    </source>
</evidence>
<dbReference type="AlphaFoldDB" id="A0A2B7XKW4"/>
<gene>
    <name evidence="2" type="ORF">GX51_00734</name>
</gene>
<name>A0A2B7XKW4_9EURO</name>
<feature type="region of interest" description="Disordered" evidence="1">
    <location>
        <begin position="89"/>
        <end position="124"/>
    </location>
</feature>
<keyword evidence="3" id="KW-1185">Reference proteome</keyword>